<proteinExistence type="predicted"/>
<feature type="region of interest" description="Disordered" evidence="1">
    <location>
        <begin position="89"/>
        <end position="125"/>
    </location>
</feature>
<gene>
    <name evidence="2" type="ORF">Taro_031907</name>
</gene>
<feature type="region of interest" description="Disordered" evidence="1">
    <location>
        <begin position="1"/>
        <end position="60"/>
    </location>
</feature>
<reference evidence="2" key="1">
    <citation type="submission" date="2017-07" db="EMBL/GenBank/DDBJ databases">
        <title>Taro Niue Genome Assembly and Annotation.</title>
        <authorList>
            <person name="Atibalentja N."/>
            <person name="Keating K."/>
            <person name="Fields C.J."/>
        </authorList>
    </citation>
    <scope>NUCLEOTIDE SEQUENCE</scope>
    <source>
        <strain evidence="2">Niue_2</strain>
        <tissue evidence="2">Leaf</tissue>
    </source>
</reference>
<feature type="compositionally biased region" description="Polar residues" evidence="1">
    <location>
        <begin position="14"/>
        <end position="38"/>
    </location>
</feature>
<comment type="caution">
    <text evidence="2">The sequence shown here is derived from an EMBL/GenBank/DDBJ whole genome shotgun (WGS) entry which is preliminary data.</text>
</comment>
<evidence type="ECO:0000313" key="3">
    <source>
        <dbReference type="Proteomes" id="UP000652761"/>
    </source>
</evidence>
<dbReference type="Proteomes" id="UP000652761">
    <property type="component" value="Unassembled WGS sequence"/>
</dbReference>
<feature type="compositionally biased region" description="Polar residues" evidence="1">
    <location>
        <begin position="103"/>
        <end position="125"/>
    </location>
</feature>
<keyword evidence="3" id="KW-1185">Reference proteome</keyword>
<dbReference type="AlphaFoldDB" id="A0A843VJZ7"/>
<evidence type="ECO:0000256" key="1">
    <source>
        <dbReference type="SAM" id="MobiDB-lite"/>
    </source>
</evidence>
<protein>
    <submittedName>
        <fullName evidence="2">Uncharacterized protein</fullName>
    </submittedName>
</protein>
<evidence type="ECO:0000313" key="2">
    <source>
        <dbReference type="EMBL" id="MQL99182.1"/>
    </source>
</evidence>
<sequence length="307" mass="34377">MVFVPPPKELQVSPGGTTIQAEDKPTTLTYRRQPVNNSNRHRGRGRGRWPKATSTTAKKPDIINSNKVILFRGEESRPLSEIEIPANSYVFDPSDEEEGQKTGGQSPYASSNEQDNTPLPQNEKPSTSLFQKELIKPKKLSESLIGGSSPLDQTRTEANDKILQQLKSLPVNMTVWEAIAWSKDLRETLVKILPEPETYEAHMANFQAQAYEALAANVTFTDEDMLLSSLCHNRPLYMKGQANGNKLNQILIDPGASINLMPYKTFESPHLMPYMQQGQSFKPLPDQKGRVNKLVAQMKIVRLASFL</sequence>
<accession>A0A843VJZ7</accession>
<dbReference type="EMBL" id="NMUH01002310">
    <property type="protein sequence ID" value="MQL99182.1"/>
    <property type="molecule type" value="Genomic_DNA"/>
</dbReference>
<feature type="compositionally biased region" description="Basic residues" evidence="1">
    <location>
        <begin position="39"/>
        <end position="49"/>
    </location>
</feature>
<organism evidence="2 3">
    <name type="scientific">Colocasia esculenta</name>
    <name type="common">Wild taro</name>
    <name type="synonym">Arum esculentum</name>
    <dbReference type="NCBI Taxonomy" id="4460"/>
    <lineage>
        <taxon>Eukaryota</taxon>
        <taxon>Viridiplantae</taxon>
        <taxon>Streptophyta</taxon>
        <taxon>Embryophyta</taxon>
        <taxon>Tracheophyta</taxon>
        <taxon>Spermatophyta</taxon>
        <taxon>Magnoliopsida</taxon>
        <taxon>Liliopsida</taxon>
        <taxon>Araceae</taxon>
        <taxon>Aroideae</taxon>
        <taxon>Colocasieae</taxon>
        <taxon>Colocasia</taxon>
    </lineage>
</organism>
<name>A0A843VJZ7_COLES</name>
<dbReference type="OrthoDB" id="1937476at2759"/>